<evidence type="ECO:0000313" key="3">
    <source>
        <dbReference type="Proteomes" id="UP000541154"/>
    </source>
</evidence>
<feature type="region of interest" description="Disordered" evidence="1">
    <location>
        <begin position="79"/>
        <end position="129"/>
    </location>
</feature>
<dbReference type="Proteomes" id="UP000541154">
    <property type="component" value="Unassembled WGS sequence"/>
</dbReference>
<sequence length="129" mass="14073">MENVLTPRIIINPIDPPPQDQPWVPGKDEPGQGPSLKGTNYLPGWDLQYSVNGQSDFFRDKGGFGPFGDIGRPKEIFPEVSSWPGGRPDPSNEELAAVRDTPITWVGKAKEDSPSVERPDPSDAELGGY</sequence>
<evidence type="ECO:0000256" key="1">
    <source>
        <dbReference type="SAM" id="MobiDB-lite"/>
    </source>
</evidence>
<protein>
    <submittedName>
        <fullName evidence="2">Uncharacterized protein</fullName>
    </submittedName>
</protein>
<feature type="compositionally biased region" description="Basic and acidic residues" evidence="1">
    <location>
        <begin position="108"/>
        <end position="121"/>
    </location>
</feature>
<evidence type="ECO:0000313" key="2">
    <source>
        <dbReference type="EMBL" id="KAF5855038.1"/>
    </source>
</evidence>
<accession>A0A8H5ZQK1</accession>
<feature type="region of interest" description="Disordered" evidence="1">
    <location>
        <begin position="1"/>
        <end position="39"/>
    </location>
</feature>
<keyword evidence="3" id="KW-1185">Reference proteome</keyword>
<proteinExistence type="predicted"/>
<gene>
    <name evidence="2" type="ORF">ETB97_010208</name>
</gene>
<organism evidence="2 3">
    <name type="scientific">Petromyces alliaceus</name>
    <name type="common">Aspergillus alliaceus</name>
    <dbReference type="NCBI Taxonomy" id="209559"/>
    <lineage>
        <taxon>Eukaryota</taxon>
        <taxon>Fungi</taxon>
        <taxon>Dikarya</taxon>
        <taxon>Ascomycota</taxon>
        <taxon>Pezizomycotina</taxon>
        <taxon>Eurotiomycetes</taxon>
        <taxon>Eurotiomycetidae</taxon>
        <taxon>Eurotiales</taxon>
        <taxon>Aspergillaceae</taxon>
        <taxon>Aspergillus</taxon>
        <taxon>Aspergillus subgen. Circumdati</taxon>
    </lineage>
</organism>
<name>A0A8H5ZQK1_PETAA</name>
<dbReference type="EMBL" id="SPNV01000526">
    <property type="protein sequence ID" value="KAF5855038.1"/>
    <property type="molecule type" value="Genomic_DNA"/>
</dbReference>
<reference evidence="2 3" key="1">
    <citation type="submission" date="2019-04" db="EMBL/GenBank/DDBJ databases">
        <title>Aspergillus burnettii sp. nov., novel species from soil in southeast Queensland.</title>
        <authorList>
            <person name="Gilchrist C.L.M."/>
            <person name="Pitt J.I."/>
            <person name="Lange L."/>
            <person name="Lacey H.J."/>
            <person name="Vuong D."/>
            <person name="Midgley D.J."/>
            <person name="Greenfield P."/>
            <person name="Bradbury M."/>
            <person name="Lacey E."/>
            <person name="Busk P.K."/>
            <person name="Pilgaard B."/>
            <person name="Chooi Y.H."/>
            <person name="Piggott A.M."/>
        </authorList>
    </citation>
    <scope>NUCLEOTIDE SEQUENCE [LARGE SCALE GENOMIC DNA]</scope>
    <source>
        <strain evidence="2 3">FRR 5400</strain>
    </source>
</reference>
<comment type="caution">
    <text evidence="2">The sequence shown here is derived from an EMBL/GenBank/DDBJ whole genome shotgun (WGS) entry which is preliminary data.</text>
</comment>
<dbReference type="AlphaFoldDB" id="A0A8H5ZQK1"/>